<reference evidence="3" key="1">
    <citation type="submission" date="2016-09" db="EMBL/GenBank/DDBJ databases">
        <title>Genome Sequence of Bathymodiolus thermophilus sulfur-oxidizing gill endosymbiont.</title>
        <authorList>
            <person name="Ponnudurai R."/>
            <person name="Kleiner M."/>
            <person name="Sayavedra L."/>
            <person name="Thuermer A."/>
            <person name="Felbeck H."/>
            <person name="Schlueter R."/>
            <person name="Schweder T."/>
            <person name="Markert S."/>
        </authorList>
    </citation>
    <scope>NUCLEOTIDE SEQUENCE [LARGE SCALE GENOMIC DNA]</scope>
    <source>
        <strain evidence="3">BAT/CrabSpa'14</strain>
    </source>
</reference>
<organism evidence="2 3">
    <name type="scientific">Bathymodiolus thermophilus thioautotrophic gill symbiont</name>
    <dbReference type="NCBI Taxonomy" id="2360"/>
    <lineage>
        <taxon>Bacteria</taxon>
        <taxon>Pseudomonadati</taxon>
        <taxon>Pseudomonadota</taxon>
        <taxon>Gammaproteobacteria</taxon>
        <taxon>sulfur-oxidizing symbionts</taxon>
    </lineage>
</organism>
<accession>A0A1J5U6H8</accession>
<dbReference type="OrthoDB" id="436461at2"/>
<dbReference type="InterPro" id="IPR018310">
    <property type="entry name" value="Put_endonuclease_Z1-dom"/>
</dbReference>
<dbReference type="EMBL" id="MIQH01000674">
    <property type="protein sequence ID" value="OIR24422.1"/>
    <property type="molecule type" value="Genomic_DNA"/>
</dbReference>
<dbReference type="Proteomes" id="UP000182798">
    <property type="component" value="Unassembled WGS sequence"/>
</dbReference>
<dbReference type="Gene3D" id="3.40.50.300">
    <property type="entry name" value="P-loop containing nucleotide triphosphate hydrolases"/>
    <property type="match status" value="1"/>
</dbReference>
<evidence type="ECO:0000313" key="3">
    <source>
        <dbReference type="Proteomes" id="UP000182798"/>
    </source>
</evidence>
<comment type="caution">
    <text evidence="2">The sequence shown here is derived from an EMBL/GenBank/DDBJ whole genome shotgun (WGS) entry which is preliminary data.</text>
</comment>
<proteinExistence type="predicted"/>
<dbReference type="SUPFAM" id="SSF52540">
    <property type="entry name" value="P-loop containing nucleoside triphosphate hydrolases"/>
    <property type="match status" value="1"/>
</dbReference>
<gene>
    <name evidence="2" type="ORF">BGC33_10415</name>
</gene>
<dbReference type="InterPro" id="IPR027417">
    <property type="entry name" value="P-loop_NTPase"/>
</dbReference>
<dbReference type="RefSeq" id="WP_071564665.1">
    <property type="nucleotide sequence ID" value="NZ_MIQH01000674.1"/>
</dbReference>
<name>A0A1J5U6H8_9GAMM</name>
<feature type="domain" description="Putative endonuclease Z1" evidence="1">
    <location>
        <begin position="410"/>
        <end position="636"/>
    </location>
</feature>
<dbReference type="Pfam" id="PF10593">
    <property type="entry name" value="Z1"/>
    <property type="match status" value="1"/>
</dbReference>
<dbReference type="AlphaFoldDB" id="A0A1J5U6H8"/>
<sequence length="873" mass="99997">MSGYQKVKDYIFYQLRTIGENDGQLNDDSIAQEINNVKKVIKSGAHQYISSLGVDIDLEDKDWKRMEKVLDSQFNAKWDASTLLQGREHQEREDPTWWTGRVQQECTPYYWNNYKNSLNELPLDAVKAIVDDTDRIMNNIENPNVSMFDIRGMVVGHVQSGKTGNYAGLICKAADAGYKFIVVISGTNINNLRDQTQKRLDNSFVGIHKGERSGYGKHEHLQGDKQPISLTSADKDFKRHDVVKNAGVLNLDNTTAPIFLVIKKNVTSLKNVIDWLNSLNKNSITQHAMLMVDDEADYASINYKDDNNPTKINERLRELLSLFKRSSYIGYTATPYANVFINHKAGNGKLGDDLFPRDFIYALGVPTNYFGAREVFLDDKRKYLISIDDYQYIIPPDHKKDFELPSMPKSLYEAMRVFVLNIAIRNLRGEGNKHNSMLIHATRFTAVHQKLASHVSQYVEKIKNEINAYGKLLDANRQSTLIQDFKNTLSNVHKDIGYSWQEVLSSLCDIIGTIVYKEVHQHKTSAPLEYRDNITTNAIVIGGASLSRGYTLEGLSVSYFLRNTKFYDTLMQMGRWFGYREGYQDLCRIYMPEIMIDNFGHIIEITEDLIDDFRRMESENMTPKDFGLTIKQHHGVLQITANNKQRSAQNTYIDINLDGRLKDTGWLSRDKIINKNNLSAIRNLVSKLVTKKINQELKKGKYVWINVDKDDIFNFINDFKIPKTIGVKERMPIDLIKEYVKSIKTKWDVVLYGGSQGEDFLATKEIVIQKEKRNTGVNVKGNQYEIRQISSGIAEAIVLSDEEKSRLGSDRKDIRAIRKKPLLILHVLETEFDKELAAFSISFPGGIKSKGRTIKAKMNTVEQERLLEEQSDD</sequence>
<evidence type="ECO:0000313" key="2">
    <source>
        <dbReference type="EMBL" id="OIR24422.1"/>
    </source>
</evidence>
<evidence type="ECO:0000259" key="1">
    <source>
        <dbReference type="Pfam" id="PF10593"/>
    </source>
</evidence>
<protein>
    <recommendedName>
        <fullName evidence="1">Putative endonuclease Z1 domain-containing protein</fullName>
    </recommendedName>
</protein>